<sequence>MNEAEKIVNEILSRSINSRLFRQYVGIWTCTIHISWRIDYRKKGYLHVLPFRGTIEAACTREAMPSSFYCNIFHNEDHFHQVNLDFTPTKLHYYESF</sequence>
<comment type="caution">
    <text evidence="1">The sequence shown here is derived from an EMBL/GenBank/DDBJ whole genome shotgun (WGS) entry which is preliminary data.</text>
</comment>
<evidence type="ECO:0000313" key="1">
    <source>
        <dbReference type="EMBL" id="GIY38292.1"/>
    </source>
</evidence>
<dbReference type="Proteomes" id="UP001054945">
    <property type="component" value="Unassembled WGS sequence"/>
</dbReference>
<evidence type="ECO:0000313" key="2">
    <source>
        <dbReference type="Proteomes" id="UP001054945"/>
    </source>
</evidence>
<accession>A0AAV4T0V5</accession>
<gene>
    <name evidence="1" type="ORF">CEXT_532501</name>
</gene>
<dbReference type="EMBL" id="BPLR01010283">
    <property type="protein sequence ID" value="GIY38292.1"/>
    <property type="molecule type" value="Genomic_DNA"/>
</dbReference>
<keyword evidence="2" id="KW-1185">Reference proteome</keyword>
<proteinExistence type="predicted"/>
<name>A0AAV4T0V5_CAEEX</name>
<reference evidence="1 2" key="1">
    <citation type="submission" date="2021-06" db="EMBL/GenBank/DDBJ databases">
        <title>Caerostris extrusa draft genome.</title>
        <authorList>
            <person name="Kono N."/>
            <person name="Arakawa K."/>
        </authorList>
    </citation>
    <scope>NUCLEOTIDE SEQUENCE [LARGE SCALE GENOMIC DNA]</scope>
</reference>
<dbReference type="AlphaFoldDB" id="A0AAV4T0V5"/>
<organism evidence="1 2">
    <name type="scientific">Caerostris extrusa</name>
    <name type="common">Bark spider</name>
    <name type="synonym">Caerostris bankana</name>
    <dbReference type="NCBI Taxonomy" id="172846"/>
    <lineage>
        <taxon>Eukaryota</taxon>
        <taxon>Metazoa</taxon>
        <taxon>Ecdysozoa</taxon>
        <taxon>Arthropoda</taxon>
        <taxon>Chelicerata</taxon>
        <taxon>Arachnida</taxon>
        <taxon>Araneae</taxon>
        <taxon>Araneomorphae</taxon>
        <taxon>Entelegynae</taxon>
        <taxon>Araneoidea</taxon>
        <taxon>Araneidae</taxon>
        <taxon>Caerostris</taxon>
    </lineage>
</organism>
<protein>
    <submittedName>
        <fullName evidence="1">Uncharacterized protein</fullName>
    </submittedName>
</protein>